<evidence type="ECO:0000313" key="2">
    <source>
        <dbReference type="EMBL" id="CAG9561085.1"/>
    </source>
</evidence>
<dbReference type="EMBL" id="CAKASE010000046">
    <property type="protein sequence ID" value="CAG9561085.1"/>
    <property type="molecule type" value="Genomic_DNA"/>
</dbReference>
<organism evidence="2 3">
    <name type="scientific">Danaus chrysippus</name>
    <name type="common">African queen</name>
    <dbReference type="NCBI Taxonomy" id="151541"/>
    <lineage>
        <taxon>Eukaryota</taxon>
        <taxon>Metazoa</taxon>
        <taxon>Ecdysozoa</taxon>
        <taxon>Arthropoda</taxon>
        <taxon>Hexapoda</taxon>
        <taxon>Insecta</taxon>
        <taxon>Pterygota</taxon>
        <taxon>Neoptera</taxon>
        <taxon>Endopterygota</taxon>
        <taxon>Lepidoptera</taxon>
        <taxon>Glossata</taxon>
        <taxon>Ditrysia</taxon>
        <taxon>Papilionoidea</taxon>
        <taxon>Nymphalidae</taxon>
        <taxon>Danainae</taxon>
        <taxon>Danaini</taxon>
        <taxon>Danaina</taxon>
        <taxon>Danaus</taxon>
        <taxon>Anosia</taxon>
    </lineage>
</organism>
<feature type="region of interest" description="Disordered" evidence="1">
    <location>
        <begin position="89"/>
        <end position="108"/>
    </location>
</feature>
<evidence type="ECO:0000313" key="3">
    <source>
        <dbReference type="Proteomes" id="UP000789524"/>
    </source>
</evidence>
<keyword evidence="3" id="KW-1185">Reference proteome</keyword>
<sequence>MKRGAHHTCRPACGHLRTERFRTVPGSWAIGELSRLSSRTQVELAVFGCIRTQTDEFGRLSIPASASRVIKKNKKSSFLPETLNMLVSATPNPEDAHALKSESEDEIN</sequence>
<protein>
    <submittedName>
        <fullName evidence="2">(African queen) hypothetical protein</fullName>
    </submittedName>
</protein>
<accession>A0A8J2VZJ1</accession>
<proteinExistence type="predicted"/>
<dbReference type="Proteomes" id="UP000789524">
    <property type="component" value="Unassembled WGS sequence"/>
</dbReference>
<evidence type="ECO:0000256" key="1">
    <source>
        <dbReference type="SAM" id="MobiDB-lite"/>
    </source>
</evidence>
<reference evidence="2" key="1">
    <citation type="submission" date="2021-09" db="EMBL/GenBank/DDBJ databases">
        <authorList>
            <person name="Martin H S."/>
        </authorList>
    </citation>
    <scope>NUCLEOTIDE SEQUENCE</scope>
</reference>
<dbReference type="AlphaFoldDB" id="A0A8J2VZJ1"/>
<name>A0A8J2VZJ1_9NEOP</name>
<comment type="caution">
    <text evidence="2">The sequence shown here is derived from an EMBL/GenBank/DDBJ whole genome shotgun (WGS) entry which is preliminary data.</text>
</comment>
<gene>
    <name evidence="2" type="ORF">DCHRY22_LOCUS2653</name>
</gene>